<reference evidence="3 4" key="1">
    <citation type="submission" date="2020-10" db="EMBL/GenBank/DDBJ databases">
        <title>Trueperella pecoris sp. nov. isolated from bovine and porcine specimens.</title>
        <authorList>
            <person name="Schoenecker L."/>
            <person name="Schnydrig P."/>
            <person name="Brodard I."/>
            <person name="Thomann A."/>
            <person name="Hemphill A."/>
            <person name="Rodriguez-Campos S."/>
            <person name="Perreten V."/>
            <person name="Jores J."/>
            <person name="Kittl S."/>
        </authorList>
    </citation>
    <scope>NUCLEOTIDE SEQUENCE [LARGE SCALE GENOMIC DNA]</scope>
    <source>
        <strain evidence="3 4">19OD0592</strain>
    </source>
</reference>
<protein>
    <submittedName>
        <fullName evidence="3">Uncharacterized protein</fullName>
    </submittedName>
</protein>
<name>A0A7M1R3N7_9ACTO</name>
<gene>
    <name evidence="3" type="ORF">INS90_03155</name>
</gene>
<organism evidence="3 4">
    <name type="scientific">Trueperella pecoris</name>
    <dbReference type="NCBI Taxonomy" id="2733571"/>
    <lineage>
        <taxon>Bacteria</taxon>
        <taxon>Bacillati</taxon>
        <taxon>Actinomycetota</taxon>
        <taxon>Actinomycetes</taxon>
        <taxon>Actinomycetales</taxon>
        <taxon>Actinomycetaceae</taxon>
        <taxon>Trueperella</taxon>
    </lineage>
</organism>
<evidence type="ECO:0000313" key="4">
    <source>
        <dbReference type="Proteomes" id="UP000594961"/>
    </source>
</evidence>
<dbReference type="EMBL" id="CP063212">
    <property type="protein sequence ID" value="QOR48294.1"/>
    <property type="molecule type" value="Genomic_DNA"/>
</dbReference>
<sequence>MGTLQRLFWRSTFNPLVVFAALILAFFAFKANSTERVILMALAIVLLLAGLWRRSIRRHTAAPTDEFPHPSDDLPHPSDDAEPSQE</sequence>
<keyword evidence="2" id="KW-0812">Transmembrane</keyword>
<feature type="transmembrane region" description="Helical" evidence="2">
    <location>
        <begin position="37"/>
        <end position="53"/>
    </location>
</feature>
<dbReference type="RefSeq" id="WP_197554676.1">
    <property type="nucleotide sequence ID" value="NZ_CP063212.1"/>
</dbReference>
<evidence type="ECO:0000313" key="3">
    <source>
        <dbReference type="EMBL" id="QOR48294.1"/>
    </source>
</evidence>
<dbReference type="AlphaFoldDB" id="A0A7M1R3N7"/>
<evidence type="ECO:0000256" key="2">
    <source>
        <dbReference type="SAM" id="Phobius"/>
    </source>
</evidence>
<feature type="compositionally biased region" description="Basic and acidic residues" evidence="1">
    <location>
        <begin position="66"/>
        <end position="79"/>
    </location>
</feature>
<proteinExistence type="predicted"/>
<accession>A0A7M1R3N7</accession>
<feature type="region of interest" description="Disordered" evidence="1">
    <location>
        <begin position="62"/>
        <end position="86"/>
    </location>
</feature>
<keyword evidence="2" id="KW-0472">Membrane</keyword>
<keyword evidence="2" id="KW-1133">Transmembrane helix</keyword>
<evidence type="ECO:0000256" key="1">
    <source>
        <dbReference type="SAM" id="MobiDB-lite"/>
    </source>
</evidence>
<feature type="transmembrane region" description="Helical" evidence="2">
    <location>
        <begin position="12"/>
        <end position="31"/>
    </location>
</feature>
<dbReference type="Proteomes" id="UP000594961">
    <property type="component" value="Chromosome"/>
</dbReference>